<dbReference type="KEGG" id="llu:AKJ09_08498"/>
<dbReference type="RefSeq" id="WP_146652857.1">
    <property type="nucleotide sequence ID" value="NZ_CP012333.1"/>
</dbReference>
<proteinExistence type="predicted"/>
<sequence>MATIDIKRSHSLSLDDAKKKAEDLAKGMADRFGISWKWDGNTIRFDAPAGAAKGTKGEVSVSEKEVRVAIDLPFMLKMMKGTIESKVQEKLDALV</sequence>
<dbReference type="InterPro" id="IPR013433">
    <property type="entry name" value="PHA_gran_rgn"/>
</dbReference>
<dbReference type="STRING" id="1391654.AKJ09_08498"/>
<gene>
    <name evidence="1" type="ORF">AKJ09_08498</name>
</gene>
<dbReference type="OrthoDB" id="287584at2"/>
<organism evidence="1 2">
    <name type="scientific">Labilithrix luteola</name>
    <dbReference type="NCBI Taxonomy" id="1391654"/>
    <lineage>
        <taxon>Bacteria</taxon>
        <taxon>Pseudomonadati</taxon>
        <taxon>Myxococcota</taxon>
        <taxon>Polyangia</taxon>
        <taxon>Polyangiales</taxon>
        <taxon>Labilitrichaceae</taxon>
        <taxon>Labilithrix</taxon>
    </lineage>
</organism>
<dbReference type="Proteomes" id="UP000064967">
    <property type="component" value="Chromosome"/>
</dbReference>
<dbReference type="NCBIfam" id="TIGR02610">
    <property type="entry name" value="PHA_gran_rgn"/>
    <property type="match status" value="1"/>
</dbReference>
<accession>A0A0K1Q8V0</accession>
<protein>
    <recommendedName>
        <fullName evidence="3">Polyhydroxyalkanoic acid system protein</fullName>
    </recommendedName>
</protein>
<evidence type="ECO:0000313" key="1">
    <source>
        <dbReference type="EMBL" id="AKV01835.1"/>
    </source>
</evidence>
<dbReference type="AlphaFoldDB" id="A0A0K1Q8V0"/>
<evidence type="ECO:0000313" key="2">
    <source>
        <dbReference type="Proteomes" id="UP000064967"/>
    </source>
</evidence>
<evidence type="ECO:0008006" key="3">
    <source>
        <dbReference type="Google" id="ProtNLM"/>
    </source>
</evidence>
<dbReference type="Pfam" id="PF09650">
    <property type="entry name" value="PHA_gran_rgn"/>
    <property type="match status" value="1"/>
</dbReference>
<name>A0A0K1Q8V0_9BACT</name>
<dbReference type="EMBL" id="CP012333">
    <property type="protein sequence ID" value="AKV01835.1"/>
    <property type="molecule type" value="Genomic_DNA"/>
</dbReference>
<keyword evidence="2" id="KW-1185">Reference proteome</keyword>
<reference evidence="1 2" key="1">
    <citation type="submission" date="2015-08" db="EMBL/GenBank/DDBJ databases">
        <authorList>
            <person name="Babu N.S."/>
            <person name="Beckwith C.J."/>
            <person name="Beseler K.G."/>
            <person name="Brison A."/>
            <person name="Carone J.V."/>
            <person name="Caskin T.P."/>
            <person name="Diamond M."/>
            <person name="Durham M.E."/>
            <person name="Foxe J.M."/>
            <person name="Go M."/>
            <person name="Henderson B.A."/>
            <person name="Jones I.B."/>
            <person name="McGettigan J.A."/>
            <person name="Micheletti S.J."/>
            <person name="Nasrallah M.E."/>
            <person name="Ortiz D."/>
            <person name="Piller C.R."/>
            <person name="Privatt S.R."/>
            <person name="Schneider S.L."/>
            <person name="Sharp S."/>
            <person name="Smith T.C."/>
            <person name="Stanton J.D."/>
            <person name="Ullery H.E."/>
            <person name="Wilson R.J."/>
            <person name="Serrano M.G."/>
            <person name="Buck G."/>
            <person name="Lee V."/>
            <person name="Wang Y."/>
            <person name="Carvalho R."/>
            <person name="Voegtly L."/>
            <person name="Shi R."/>
            <person name="Duckworth R."/>
            <person name="Johnson A."/>
            <person name="Loviza R."/>
            <person name="Walstead R."/>
            <person name="Shah Z."/>
            <person name="Kiflezghi M."/>
            <person name="Wade K."/>
            <person name="Ball S.L."/>
            <person name="Bradley K.W."/>
            <person name="Asai D.J."/>
            <person name="Bowman C.A."/>
            <person name="Russell D.A."/>
            <person name="Pope W.H."/>
            <person name="Jacobs-Sera D."/>
            <person name="Hendrix R.W."/>
            <person name="Hatfull G.F."/>
        </authorList>
    </citation>
    <scope>NUCLEOTIDE SEQUENCE [LARGE SCALE GENOMIC DNA]</scope>
    <source>
        <strain evidence="1 2">DSM 27648</strain>
    </source>
</reference>